<evidence type="ECO:0000256" key="1">
    <source>
        <dbReference type="ARBA" id="ARBA00004141"/>
    </source>
</evidence>
<dbReference type="OrthoDB" id="46988at2759"/>
<dbReference type="GO" id="GO:0042761">
    <property type="term" value="P:very long-chain fatty acid biosynthetic process"/>
    <property type="evidence" value="ECO:0007669"/>
    <property type="project" value="TreeGrafter"/>
</dbReference>
<dbReference type="Pfam" id="PF04387">
    <property type="entry name" value="PTPLA"/>
    <property type="match status" value="1"/>
</dbReference>
<proteinExistence type="inferred from homology"/>
<evidence type="ECO:0000256" key="6">
    <source>
        <dbReference type="ARBA" id="ARBA00022692"/>
    </source>
</evidence>
<comment type="similarity">
    <text evidence="3 14">Belongs to the very long-chain fatty acids dehydratase HACD family.</text>
</comment>
<evidence type="ECO:0000256" key="3">
    <source>
        <dbReference type="ARBA" id="ARBA00007811"/>
    </source>
</evidence>
<feature type="transmembrane region" description="Helical" evidence="14">
    <location>
        <begin position="138"/>
        <end position="160"/>
    </location>
</feature>
<keyword evidence="10 14" id="KW-0472">Membrane</keyword>
<keyword evidence="11 14" id="KW-0275">Fatty acid biosynthesis</keyword>
<comment type="pathway">
    <text evidence="2 14">Lipid metabolism; fatty acid biosynthesis.</text>
</comment>
<evidence type="ECO:0000313" key="16">
    <source>
        <dbReference type="Proteomes" id="UP000580250"/>
    </source>
</evidence>
<keyword evidence="14" id="KW-0256">Endoplasmic reticulum</keyword>
<feature type="transmembrane region" description="Helical" evidence="14">
    <location>
        <begin position="229"/>
        <end position="250"/>
    </location>
</feature>
<evidence type="ECO:0000313" key="15">
    <source>
        <dbReference type="EMBL" id="CAD2177057.1"/>
    </source>
</evidence>
<keyword evidence="9 14" id="KW-0443">Lipid metabolism</keyword>
<organism evidence="15 16">
    <name type="scientific">Meloidogyne enterolobii</name>
    <name type="common">Root-knot nematode worm</name>
    <name type="synonym">Meloidogyne mayaguensis</name>
    <dbReference type="NCBI Taxonomy" id="390850"/>
    <lineage>
        <taxon>Eukaryota</taxon>
        <taxon>Metazoa</taxon>
        <taxon>Ecdysozoa</taxon>
        <taxon>Nematoda</taxon>
        <taxon>Chromadorea</taxon>
        <taxon>Rhabditida</taxon>
        <taxon>Tylenchina</taxon>
        <taxon>Tylenchomorpha</taxon>
        <taxon>Tylenchoidea</taxon>
        <taxon>Meloidogynidae</taxon>
        <taxon>Meloidogyninae</taxon>
        <taxon>Meloidogyne</taxon>
    </lineage>
</organism>
<dbReference type="UniPathway" id="UPA00094"/>
<dbReference type="InterPro" id="IPR007482">
    <property type="entry name" value="Tyr_Pase-like_PTPLA"/>
</dbReference>
<evidence type="ECO:0000256" key="5">
    <source>
        <dbReference type="ARBA" id="ARBA00022516"/>
    </source>
</evidence>
<dbReference type="EC" id="4.2.1.134" evidence="4 14"/>
<dbReference type="EMBL" id="CAJEWN010000289">
    <property type="protein sequence ID" value="CAD2177057.1"/>
    <property type="molecule type" value="Genomic_DNA"/>
</dbReference>
<sequence length="273" mass="31710">MCYHVVHTNLFDYALQYIISNKDFFNFSKLLIHCFIRSSINIQRSRRKNKKMKPGDLYLLAYNILQFFGWGSILLKTVRGLMSNLTFPELYDSVEMELKIFQTAAILEIFHCIFRLVRSPVGTTTTQVFSRVTVVWLILYKVASSRVSIGVPMLLIAWSITEVIRYSFYALNLINAVPSFLIWMRYTFFILLYPLGAGGELLTMFAALPEIGERKHLTIEMPNVVNFAFHFYWAVVLLALTYIPLFPQLYGYMFVQRKKVLGGTDKKSEKKAQ</sequence>
<keyword evidence="7 14" id="KW-0276">Fatty acid metabolism</keyword>
<evidence type="ECO:0000256" key="9">
    <source>
        <dbReference type="ARBA" id="ARBA00023098"/>
    </source>
</evidence>
<dbReference type="PANTHER" id="PTHR11035:SF3">
    <property type="entry name" value="VERY-LONG-CHAIN (3R)-3-HYDROXYACYL-COA DEHYDRATASE"/>
    <property type="match status" value="1"/>
</dbReference>
<evidence type="ECO:0000256" key="10">
    <source>
        <dbReference type="ARBA" id="ARBA00023136"/>
    </source>
</evidence>
<evidence type="ECO:0000256" key="7">
    <source>
        <dbReference type="ARBA" id="ARBA00022832"/>
    </source>
</evidence>
<gene>
    <name evidence="15" type="ORF">MENT_LOCUS28914</name>
</gene>
<dbReference type="GO" id="GO:0030497">
    <property type="term" value="P:fatty acid elongation"/>
    <property type="evidence" value="ECO:0007669"/>
    <property type="project" value="TreeGrafter"/>
</dbReference>
<protein>
    <recommendedName>
        <fullName evidence="4 14">Very-long-chain (3R)-3-hydroxyacyl-CoA dehydratase</fullName>
        <ecNumber evidence="4 14">4.2.1.134</ecNumber>
    </recommendedName>
</protein>
<comment type="function">
    <text evidence="14">Catalyzes the third of the four reactions of the long-chain fatty acids elongation cycle. This endoplasmic reticulum-bound enzymatic process, allows the addition of two carbons to the chain of long- and very long-chain fatty acids/VLCFAs per cycle. This enzyme catalyzes the dehydration of the 3-hydroxyacyl-CoA intermediate into trans-2,3-enoyl-CoA, within each cycle of fatty acid elongation. Thereby, it participates to the production of VLCFAs of different chain lengths that are involved in multiple biological processes as precursors of membrane lipids and lipid mediators.</text>
</comment>
<comment type="caution">
    <text evidence="14">Lacks conserved residue(s) required for the propagation of feature annotation.</text>
</comment>
<evidence type="ECO:0000256" key="11">
    <source>
        <dbReference type="ARBA" id="ARBA00023160"/>
    </source>
</evidence>
<dbReference type="Proteomes" id="UP000580250">
    <property type="component" value="Unassembled WGS sequence"/>
</dbReference>
<evidence type="ECO:0000256" key="14">
    <source>
        <dbReference type="RuleBase" id="RU363109"/>
    </source>
</evidence>
<dbReference type="GO" id="GO:0102158">
    <property type="term" value="F:very-long-chain (3R)-3-hydroxyacyl-CoA dehydratase activity"/>
    <property type="evidence" value="ECO:0007669"/>
    <property type="project" value="UniProtKB-EC"/>
</dbReference>
<feature type="transmembrane region" description="Helical" evidence="14">
    <location>
        <begin position="190"/>
        <end position="209"/>
    </location>
</feature>
<comment type="subcellular location">
    <subcellularLocation>
        <location evidence="14">Endoplasmic reticulum membrane</location>
        <topology evidence="14">Multi-pass membrane protein</topology>
    </subcellularLocation>
    <subcellularLocation>
        <location evidence="1">Membrane</location>
        <topology evidence="1">Multi-pass membrane protein</topology>
    </subcellularLocation>
</comment>
<evidence type="ECO:0000256" key="4">
    <source>
        <dbReference type="ARBA" id="ARBA00013122"/>
    </source>
</evidence>
<dbReference type="GO" id="GO:0005789">
    <property type="term" value="C:endoplasmic reticulum membrane"/>
    <property type="evidence" value="ECO:0007669"/>
    <property type="project" value="UniProtKB-SubCell"/>
</dbReference>
<evidence type="ECO:0000256" key="12">
    <source>
        <dbReference type="ARBA" id="ARBA00023239"/>
    </source>
</evidence>
<evidence type="ECO:0000256" key="8">
    <source>
        <dbReference type="ARBA" id="ARBA00022989"/>
    </source>
</evidence>
<keyword evidence="6 14" id="KW-0812">Transmembrane</keyword>
<accession>A0A6V7VQ08</accession>
<dbReference type="PANTHER" id="PTHR11035">
    <property type="entry name" value="VERY-LONG-CHAIN (3R)-3-HYDROXYACYL-COA DEHYDRATASE"/>
    <property type="match status" value="1"/>
</dbReference>
<keyword evidence="12 14" id="KW-0456">Lyase</keyword>
<keyword evidence="8 14" id="KW-1133">Transmembrane helix</keyword>
<comment type="caution">
    <text evidence="15">The sequence shown here is derived from an EMBL/GenBank/DDBJ whole genome shotgun (WGS) entry which is preliminary data.</text>
</comment>
<comment type="catalytic activity">
    <reaction evidence="13 14">
        <text>a very-long-chain (3R)-3-hydroxyacyl-CoA = a very-long-chain (2E)-enoyl-CoA + H2O</text>
        <dbReference type="Rhea" id="RHEA:45812"/>
        <dbReference type="ChEBI" id="CHEBI:15377"/>
        <dbReference type="ChEBI" id="CHEBI:83728"/>
        <dbReference type="ChEBI" id="CHEBI:85440"/>
        <dbReference type="EC" id="4.2.1.134"/>
    </reaction>
</comment>
<evidence type="ECO:0000256" key="13">
    <source>
        <dbReference type="ARBA" id="ARBA00036671"/>
    </source>
</evidence>
<dbReference type="GO" id="GO:0030148">
    <property type="term" value="P:sphingolipid biosynthetic process"/>
    <property type="evidence" value="ECO:0007669"/>
    <property type="project" value="TreeGrafter"/>
</dbReference>
<dbReference type="AlphaFoldDB" id="A0A6V7VQ08"/>
<keyword evidence="5 14" id="KW-0444">Lipid biosynthesis</keyword>
<name>A0A6V7VQ08_MELEN</name>
<feature type="transmembrane region" description="Helical" evidence="14">
    <location>
        <begin position="57"/>
        <end position="78"/>
    </location>
</feature>
<evidence type="ECO:0000256" key="2">
    <source>
        <dbReference type="ARBA" id="ARBA00005194"/>
    </source>
</evidence>
<reference evidence="15 16" key="1">
    <citation type="submission" date="2020-08" db="EMBL/GenBank/DDBJ databases">
        <authorList>
            <person name="Koutsovoulos G."/>
            <person name="Danchin GJ E."/>
        </authorList>
    </citation>
    <scope>NUCLEOTIDE SEQUENCE [LARGE SCALE GENOMIC DNA]</scope>
</reference>